<organism evidence="1 2">
    <name type="scientific">Candidatus Lucifugimonas marina</name>
    <dbReference type="NCBI Taxonomy" id="3038979"/>
    <lineage>
        <taxon>Bacteria</taxon>
        <taxon>Bacillati</taxon>
        <taxon>Chloroflexota</taxon>
        <taxon>Dehalococcoidia</taxon>
        <taxon>SAR202 cluster</taxon>
        <taxon>Candidatus Lucifugimonadales</taxon>
        <taxon>Candidatus Lucifugimonadaceae</taxon>
        <taxon>Candidatus Lucifugimonas</taxon>
    </lineage>
</organism>
<evidence type="ECO:0000313" key="1">
    <source>
        <dbReference type="EMBL" id="MDG0867241.1"/>
    </source>
</evidence>
<dbReference type="AlphaFoldDB" id="A0ABD4XSW5"/>
<dbReference type="Proteomes" id="UP001321249">
    <property type="component" value="Unassembled WGS sequence"/>
</dbReference>
<name>A0ABD4XSW5_9CHLR</name>
<dbReference type="RefSeq" id="WP_342835933.1">
    <property type="nucleotide sequence ID" value="NZ_WMBE01000003.1"/>
</dbReference>
<evidence type="ECO:0000313" key="2">
    <source>
        <dbReference type="Proteomes" id="UP001321249"/>
    </source>
</evidence>
<gene>
    <name evidence="1" type="ORF">GKO46_09185</name>
</gene>
<comment type="caution">
    <text evidence="1">The sequence shown here is derived from an EMBL/GenBank/DDBJ whole genome shotgun (WGS) entry which is preliminary data.</text>
</comment>
<evidence type="ECO:0008006" key="3">
    <source>
        <dbReference type="Google" id="ProtNLM"/>
    </source>
</evidence>
<reference evidence="1 2" key="1">
    <citation type="submission" date="2019-11" db="EMBL/GenBank/DDBJ databases">
        <authorList>
            <person name="Cho J.-C."/>
        </authorList>
    </citation>
    <scope>NUCLEOTIDE SEQUENCE [LARGE SCALE GENOMIC DNA]</scope>
    <source>
        <strain evidence="1 2">JH702</strain>
    </source>
</reference>
<protein>
    <recommendedName>
        <fullName evidence="3">DUF946 domain-containing protein</fullName>
    </recommendedName>
</protein>
<proteinExistence type="predicted"/>
<dbReference type="EMBL" id="WMBE01000003">
    <property type="protein sequence ID" value="MDG0867241.1"/>
    <property type="molecule type" value="Genomic_DNA"/>
</dbReference>
<sequence>MLTSAAPLDSPTIRAVGNLVLSVNPDAFESFDRELAFHHAPVHYQDTDSSASSSDFLTRWDYDGDTRPNNNWENLATADFEAVAYYSVVETETHWYIVYSFYHPRDWLDGAGSSEHENDLEGFLSVVRKDGTPYGSLQGLITVFHNEFPSYRRGLETSGLDESVARLEWSLLENILNENNVDLDGELAFSEVDGVLRVKTTQQANGHGVKAWPSGNFGGERSCLDEDGIIYYPSLDKSGIPDSGCDHNVLYKLEPLWPLWEQQLKEIGQTRDSNSTFATWGVLQGNMNGGCGGLLFSLKICKKNSANTPWRWDASDDGGSFGGEIALDPAKITSHYFKDFGDFDNIYLRNRYLQDLERFGYSNSLLPRGFDSNLDLDSSYERLQKQDIAIRMDEPEWNQAS</sequence>
<accession>A0ABD4XSW5</accession>